<keyword evidence="2" id="KW-0812">Transmembrane</keyword>
<feature type="compositionally biased region" description="Gly residues" evidence="1">
    <location>
        <begin position="130"/>
        <end position="142"/>
    </location>
</feature>
<dbReference type="OrthoDB" id="10547456at2759"/>
<reference evidence="5" key="2">
    <citation type="submission" date="2012-11" db="EMBL/GenBank/DDBJ databases">
        <authorList>
            <person name="Kuo A."/>
            <person name="Curtis B.A."/>
            <person name="Tanifuji G."/>
            <person name="Burki F."/>
            <person name="Gruber A."/>
            <person name="Irimia M."/>
            <person name="Maruyama S."/>
            <person name="Arias M.C."/>
            <person name="Ball S.G."/>
            <person name="Gile G.H."/>
            <person name="Hirakawa Y."/>
            <person name="Hopkins J.F."/>
            <person name="Rensing S.A."/>
            <person name="Schmutz J."/>
            <person name="Symeonidi A."/>
            <person name="Elias M."/>
            <person name="Eveleigh R.J."/>
            <person name="Herman E.K."/>
            <person name="Klute M.J."/>
            <person name="Nakayama T."/>
            <person name="Obornik M."/>
            <person name="Reyes-Prieto A."/>
            <person name="Armbrust E.V."/>
            <person name="Aves S.J."/>
            <person name="Beiko R.G."/>
            <person name="Coutinho P."/>
            <person name="Dacks J.B."/>
            <person name="Durnford D.G."/>
            <person name="Fast N.M."/>
            <person name="Green B.R."/>
            <person name="Grisdale C."/>
            <person name="Hempe F."/>
            <person name="Henrissat B."/>
            <person name="Hoppner M.P."/>
            <person name="Ishida K.-I."/>
            <person name="Kim E."/>
            <person name="Koreny L."/>
            <person name="Kroth P.G."/>
            <person name="Liu Y."/>
            <person name="Malik S.-B."/>
            <person name="Maier U.G."/>
            <person name="McRose D."/>
            <person name="Mock T."/>
            <person name="Neilson J.A."/>
            <person name="Onodera N.T."/>
            <person name="Poole A.M."/>
            <person name="Pritham E.J."/>
            <person name="Richards T.A."/>
            <person name="Rocap G."/>
            <person name="Roy S.W."/>
            <person name="Sarai C."/>
            <person name="Schaack S."/>
            <person name="Shirato S."/>
            <person name="Slamovits C.H."/>
            <person name="Spencer D.F."/>
            <person name="Suzuki S."/>
            <person name="Worden A.Z."/>
            <person name="Zauner S."/>
            <person name="Barry K."/>
            <person name="Bell C."/>
            <person name="Bharti A.K."/>
            <person name="Crow J.A."/>
            <person name="Grimwood J."/>
            <person name="Kramer R."/>
            <person name="Lindquist E."/>
            <person name="Lucas S."/>
            <person name="Salamov A."/>
            <person name="McFadden G.I."/>
            <person name="Lane C.E."/>
            <person name="Keeling P.J."/>
            <person name="Gray M.W."/>
            <person name="Grigoriev I.V."/>
            <person name="Archibald J.M."/>
        </authorList>
    </citation>
    <scope>NUCLEOTIDE SEQUENCE</scope>
    <source>
        <strain evidence="5">CCMP2712</strain>
    </source>
</reference>
<name>L1I6B3_GUITC</name>
<gene>
    <name evidence="3" type="ORF">GUITHDRAFT_156593</name>
</gene>
<dbReference type="AlphaFoldDB" id="L1I6B3"/>
<dbReference type="HOGENOM" id="CLU_110558_0_0_1"/>
<dbReference type="Proteomes" id="UP000011087">
    <property type="component" value="Unassembled WGS sequence"/>
</dbReference>
<evidence type="ECO:0000313" key="3">
    <source>
        <dbReference type="EMBL" id="EKX31424.1"/>
    </source>
</evidence>
<evidence type="ECO:0000313" key="4">
    <source>
        <dbReference type="EnsemblProtists" id="EKX31424"/>
    </source>
</evidence>
<keyword evidence="2" id="KW-1133">Transmembrane helix</keyword>
<keyword evidence="5" id="KW-1185">Reference proteome</keyword>
<evidence type="ECO:0000256" key="1">
    <source>
        <dbReference type="SAM" id="MobiDB-lite"/>
    </source>
</evidence>
<accession>L1I6B3</accession>
<dbReference type="EnsemblProtists" id="EKX31424">
    <property type="protein sequence ID" value="EKX31424"/>
    <property type="gene ID" value="GUITHDRAFT_156593"/>
</dbReference>
<evidence type="ECO:0000256" key="2">
    <source>
        <dbReference type="SAM" id="Phobius"/>
    </source>
</evidence>
<protein>
    <submittedName>
        <fullName evidence="3 4">Uncharacterized protein</fullName>
    </submittedName>
</protein>
<dbReference type="KEGG" id="gtt:GUITHDRAFT_156593"/>
<dbReference type="GeneID" id="17288144"/>
<organism evidence="3">
    <name type="scientific">Guillardia theta (strain CCMP2712)</name>
    <name type="common">Cryptophyte</name>
    <dbReference type="NCBI Taxonomy" id="905079"/>
    <lineage>
        <taxon>Eukaryota</taxon>
        <taxon>Cryptophyceae</taxon>
        <taxon>Pyrenomonadales</taxon>
        <taxon>Geminigeraceae</taxon>
        <taxon>Guillardia</taxon>
    </lineage>
</organism>
<proteinExistence type="predicted"/>
<dbReference type="PaxDb" id="55529-EKX31424"/>
<feature type="transmembrane region" description="Helical" evidence="2">
    <location>
        <begin position="18"/>
        <end position="36"/>
    </location>
</feature>
<reference evidence="3 5" key="1">
    <citation type="journal article" date="2012" name="Nature">
        <title>Algal genomes reveal evolutionary mosaicism and the fate of nucleomorphs.</title>
        <authorList>
            <consortium name="DOE Joint Genome Institute"/>
            <person name="Curtis B.A."/>
            <person name="Tanifuji G."/>
            <person name="Burki F."/>
            <person name="Gruber A."/>
            <person name="Irimia M."/>
            <person name="Maruyama S."/>
            <person name="Arias M.C."/>
            <person name="Ball S.G."/>
            <person name="Gile G.H."/>
            <person name="Hirakawa Y."/>
            <person name="Hopkins J.F."/>
            <person name="Kuo A."/>
            <person name="Rensing S.A."/>
            <person name="Schmutz J."/>
            <person name="Symeonidi A."/>
            <person name="Elias M."/>
            <person name="Eveleigh R.J."/>
            <person name="Herman E.K."/>
            <person name="Klute M.J."/>
            <person name="Nakayama T."/>
            <person name="Obornik M."/>
            <person name="Reyes-Prieto A."/>
            <person name="Armbrust E.V."/>
            <person name="Aves S.J."/>
            <person name="Beiko R.G."/>
            <person name="Coutinho P."/>
            <person name="Dacks J.B."/>
            <person name="Durnford D.G."/>
            <person name="Fast N.M."/>
            <person name="Green B.R."/>
            <person name="Grisdale C.J."/>
            <person name="Hempel F."/>
            <person name="Henrissat B."/>
            <person name="Hoppner M.P."/>
            <person name="Ishida K."/>
            <person name="Kim E."/>
            <person name="Koreny L."/>
            <person name="Kroth P.G."/>
            <person name="Liu Y."/>
            <person name="Malik S.B."/>
            <person name="Maier U.G."/>
            <person name="McRose D."/>
            <person name="Mock T."/>
            <person name="Neilson J.A."/>
            <person name="Onodera N.T."/>
            <person name="Poole A.M."/>
            <person name="Pritham E.J."/>
            <person name="Richards T.A."/>
            <person name="Rocap G."/>
            <person name="Roy S.W."/>
            <person name="Sarai C."/>
            <person name="Schaack S."/>
            <person name="Shirato S."/>
            <person name="Slamovits C.H."/>
            <person name="Spencer D.F."/>
            <person name="Suzuki S."/>
            <person name="Worden A.Z."/>
            <person name="Zauner S."/>
            <person name="Barry K."/>
            <person name="Bell C."/>
            <person name="Bharti A.K."/>
            <person name="Crow J.A."/>
            <person name="Grimwood J."/>
            <person name="Kramer R."/>
            <person name="Lindquist E."/>
            <person name="Lucas S."/>
            <person name="Salamov A."/>
            <person name="McFadden G.I."/>
            <person name="Lane C.E."/>
            <person name="Keeling P.J."/>
            <person name="Gray M.W."/>
            <person name="Grigoriev I.V."/>
            <person name="Archibald J.M."/>
        </authorList>
    </citation>
    <scope>NUCLEOTIDE SEQUENCE</scope>
    <source>
        <strain evidence="3 5">CCMP2712</strain>
    </source>
</reference>
<dbReference type="EMBL" id="JH993284">
    <property type="protein sequence ID" value="EKX31424.1"/>
    <property type="molecule type" value="Genomic_DNA"/>
</dbReference>
<evidence type="ECO:0000313" key="5">
    <source>
        <dbReference type="Proteomes" id="UP000011087"/>
    </source>
</evidence>
<dbReference type="RefSeq" id="XP_005818404.1">
    <property type="nucleotide sequence ID" value="XM_005818347.1"/>
</dbReference>
<feature type="region of interest" description="Disordered" evidence="1">
    <location>
        <begin position="127"/>
        <end position="156"/>
    </location>
</feature>
<reference evidence="4" key="3">
    <citation type="submission" date="2015-06" db="UniProtKB">
        <authorList>
            <consortium name="EnsemblProtists"/>
        </authorList>
    </citation>
    <scope>IDENTIFICATION</scope>
</reference>
<sequence>METLYVDRRPNASTRRNLTISVVTGMIVVVSCVVLLRGNARASQAPDVASMYHMWLAPNGLPLSPRKQRALLFQFCTTNFVTEAEMRYCYARLLSVGNPSGPVKFAGQPQYDSEQVVSPLFTFSAPPMDGGKGGGGDGGGSSDGAKKQIGKVTELASRPRMSEMYQKFSPEVTRKNLEAYRAGFDAGLDARKQLTRIEPKKRAAH</sequence>
<keyword evidence="2" id="KW-0472">Membrane</keyword>